<dbReference type="AlphaFoldDB" id="A0A2V5I214"/>
<accession>A0A2V5I214</accession>
<dbReference type="InterPro" id="IPR053007">
    <property type="entry name" value="CYP450_monoxygenase_sec-met"/>
</dbReference>
<dbReference type="PANTHER" id="PTHR47582:SF1">
    <property type="entry name" value="P450, PUTATIVE (EUROFUNG)-RELATED"/>
    <property type="match status" value="1"/>
</dbReference>
<dbReference type="InterPro" id="IPR036396">
    <property type="entry name" value="Cyt_P450_sf"/>
</dbReference>
<evidence type="ECO:0000256" key="3">
    <source>
        <dbReference type="ARBA" id="ARBA00022723"/>
    </source>
</evidence>
<evidence type="ECO:0000313" key="8">
    <source>
        <dbReference type="Proteomes" id="UP000248817"/>
    </source>
</evidence>
<proteinExistence type="inferred from homology"/>
<dbReference type="Pfam" id="PF00067">
    <property type="entry name" value="p450"/>
    <property type="match status" value="1"/>
</dbReference>
<keyword evidence="8" id="KW-1185">Reference proteome</keyword>
<evidence type="ECO:0000256" key="1">
    <source>
        <dbReference type="ARBA" id="ARBA00001971"/>
    </source>
</evidence>
<sequence length="489" mass="54582">MVLDYTQDSQEPPPVDLSLPFIGPIIRMFWMGFDYYREHRQFPIYTIRLPGIRLYVVNSTSLISTVQHHPRTLSFAPILARVAATLIGASDAGCKILGDDAENGFIRRFHDFNHSTLSTGPGLEAIRTRFWNLITSSQSGQFLETPGSTGMYQWISHEVMMATSESMYGAQNPFRDPATRAAWQFYQSGATRLTTGCIPSIIAQQALRARGTVVRSFEQYYADRGYEHPAASPYIRAQYHIFSTSGLSDADIAKTQAAFSIAILGNTIPATFWLIYHIFSDRAVLHDCRQELAQAAALRHQQTGRPALDLASLEHACPILASTLKETLRLHAMGTSVTQVVEDQVIEGRYRLKKGAMVLIPAIIQHRDPAVWGTGDRDVHAFDPRRFVREGRGHDRNRGHNPAGFRVFGGGWTLCPGRHLATSMILGFAARTILHFDLQPRRGGPWVMPTVKNSHLGVAIAQPDEDFDVEFRCRKAEGMASAEQTKDDL</sequence>
<comment type="cofactor">
    <cofactor evidence="1 6">
        <name>heme</name>
        <dbReference type="ChEBI" id="CHEBI:30413"/>
    </cofactor>
</comment>
<evidence type="ECO:0000313" key="7">
    <source>
        <dbReference type="EMBL" id="PYI29082.1"/>
    </source>
</evidence>
<evidence type="ECO:0000256" key="5">
    <source>
        <dbReference type="ARBA" id="ARBA00023004"/>
    </source>
</evidence>
<dbReference type="Gene3D" id="1.10.630.10">
    <property type="entry name" value="Cytochrome P450"/>
    <property type="match status" value="1"/>
</dbReference>
<evidence type="ECO:0000256" key="6">
    <source>
        <dbReference type="PIRSR" id="PIRSR602403-1"/>
    </source>
</evidence>
<dbReference type="EMBL" id="KZ825537">
    <property type="protein sequence ID" value="PYI29082.1"/>
    <property type="molecule type" value="Genomic_DNA"/>
</dbReference>
<evidence type="ECO:0000256" key="4">
    <source>
        <dbReference type="ARBA" id="ARBA00023002"/>
    </source>
</evidence>
<dbReference type="GO" id="GO:0005506">
    <property type="term" value="F:iron ion binding"/>
    <property type="evidence" value="ECO:0007669"/>
    <property type="project" value="InterPro"/>
</dbReference>
<keyword evidence="6" id="KW-0349">Heme</keyword>
<name>A0A2V5I214_9EURO</name>
<dbReference type="GO" id="GO:0016705">
    <property type="term" value="F:oxidoreductase activity, acting on paired donors, with incorporation or reduction of molecular oxygen"/>
    <property type="evidence" value="ECO:0007669"/>
    <property type="project" value="InterPro"/>
</dbReference>
<keyword evidence="5 6" id="KW-0408">Iron</keyword>
<evidence type="ECO:0000256" key="2">
    <source>
        <dbReference type="ARBA" id="ARBA00010617"/>
    </source>
</evidence>
<dbReference type="PANTHER" id="PTHR47582">
    <property type="entry name" value="P450, PUTATIVE (EUROFUNG)-RELATED"/>
    <property type="match status" value="1"/>
</dbReference>
<dbReference type="PRINTS" id="PR00465">
    <property type="entry name" value="EP450IV"/>
</dbReference>
<protein>
    <submittedName>
        <fullName evidence="7">Cytochrome P450</fullName>
    </submittedName>
</protein>
<dbReference type="GO" id="GO:0004497">
    <property type="term" value="F:monooxygenase activity"/>
    <property type="evidence" value="ECO:0007669"/>
    <property type="project" value="InterPro"/>
</dbReference>
<dbReference type="InterPro" id="IPR002403">
    <property type="entry name" value="Cyt_P450_E_grp-IV"/>
</dbReference>
<dbReference type="GO" id="GO:0020037">
    <property type="term" value="F:heme binding"/>
    <property type="evidence" value="ECO:0007669"/>
    <property type="project" value="InterPro"/>
</dbReference>
<reference evidence="7 8" key="1">
    <citation type="submission" date="2018-02" db="EMBL/GenBank/DDBJ databases">
        <title>The genomes of Aspergillus section Nigri reveals drivers in fungal speciation.</title>
        <authorList>
            <consortium name="DOE Joint Genome Institute"/>
            <person name="Vesth T.C."/>
            <person name="Nybo J."/>
            <person name="Theobald S."/>
            <person name="Brandl J."/>
            <person name="Frisvad J.C."/>
            <person name="Nielsen K.F."/>
            <person name="Lyhne E.K."/>
            <person name="Kogle M.E."/>
            <person name="Kuo A."/>
            <person name="Riley R."/>
            <person name="Clum A."/>
            <person name="Nolan M."/>
            <person name="Lipzen A."/>
            <person name="Salamov A."/>
            <person name="Henrissat B."/>
            <person name="Wiebenga A."/>
            <person name="De vries R.P."/>
            <person name="Grigoriev I.V."/>
            <person name="Mortensen U.H."/>
            <person name="Andersen M.R."/>
            <person name="Baker S.E."/>
        </authorList>
    </citation>
    <scope>NUCLEOTIDE SEQUENCE [LARGE SCALE GENOMIC DNA]</scope>
    <source>
        <strain evidence="7 8">CBS 114.80</strain>
    </source>
</reference>
<dbReference type="InterPro" id="IPR001128">
    <property type="entry name" value="Cyt_P450"/>
</dbReference>
<feature type="binding site" description="axial binding residue" evidence="6">
    <location>
        <position position="415"/>
    </location>
    <ligand>
        <name>heme</name>
        <dbReference type="ChEBI" id="CHEBI:30413"/>
    </ligand>
    <ligandPart>
        <name>Fe</name>
        <dbReference type="ChEBI" id="CHEBI:18248"/>
    </ligandPart>
</feature>
<dbReference type="CDD" id="cd11040">
    <property type="entry name" value="CYP7_CYP8-like"/>
    <property type="match status" value="1"/>
</dbReference>
<comment type="similarity">
    <text evidence="2">Belongs to the cytochrome P450 family.</text>
</comment>
<organism evidence="7 8">
    <name type="scientific">Aspergillus indologenus CBS 114.80</name>
    <dbReference type="NCBI Taxonomy" id="1450541"/>
    <lineage>
        <taxon>Eukaryota</taxon>
        <taxon>Fungi</taxon>
        <taxon>Dikarya</taxon>
        <taxon>Ascomycota</taxon>
        <taxon>Pezizomycotina</taxon>
        <taxon>Eurotiomycetes</taxon>
        <taxon>Eurotiomycetidae</taxon>
        <taxon>Eurotiales</taxon>
        <taxon>Aspergillaceae</taxon>
        <taxon>Aspergillus</taxon>
        <taxon>Aspergillus subgen. Circumdati</taxon>
    </lineage>
</organism>
<dbReference type="Proteomes" id="UP000248817">
    <property type="component" value="Unassembled WGS sequence"/>
</dbReference>
<gene>
    <name evidence="7" type="ORF">BP00DRAFT_349685</name>
</gene>
<keyword evidence="4" id="KW-0560">Oxidoreductase</keyword>
<keyword evidence="3 6" id="KW-0479">Metal-binding</keyword>
<dbReference type="SUPFAM" id="SSF48264">
    <property type="entry name" value="Cytochrome P450"/>
    <property type="match status" value="1"/>
</dbReference>